<comment type="similarity">
    <text evidence="2">Belongs to the SLX9 family.</text>
</comment>
<dbReference type="GO" id="GO:0000462">
    <property type="term" value="P:maturation of SSU-rRNA from tricistronic rRNA transcript (SSU-rRNA, 5.8S rRNA, LSU-rRNA)"/>
    <property type="evidence" value="ECO:0007669"/>
    <property type="project" value="InterPro"/>
</dbReference>
<dbReference type="KEGG" id="pte:PTT_09214"/>
<dbReference type="Pfam" id="PF15341">
    <property type="entry name" value="SLX9"/>
    <property type="match status" value="1"/>
</dbReference>
<sequence length="196" mass="21770">MRRELSLYLVFGNQWGGDQERAVASEAPIKKRTTARAKSARAARPSTTTTLPQPTENVSAFPSSKRDKLKIKHSSFVSKIEKSSAKTQKRRRPNKKLVANLESLADALPDGGADGHVELGQARIIQPKVKLESMKKSKGAKKRKEKLEKLEKERFNANLVQLASGTQGATAVQDRWAALKNHVQSNMEVRPEFGQK</sequence>
<feature type="compositionally biased region" description="Polar residues" evidence="5">
    <location>
        <begin position="51"/>
        <end position="62"/>
    </location>
</feature>
<keyword evidence="7" id="KW-1185">Reference proteome</keyword>
<proteinExistence type="inferred from homology"/>
<name>E3RLH1_PYRTT</name>
<feature type="region of interest" description="Disordered" evidence="5">
    <location>
        <begin position="30"/>
        <end position="65"/>
    </location>
</feature>
<evidence type="ECO:0000313" key="7">
    <source>
        <dbReference type="Proteomes" id="UP000001067"/>
    </source>
</evidence>
<evidence type="ECO:0000256" key="3">
    <source>
        <dbReference type="ARBA" id="ARBA00021321"/>
    </source>
</evidence>
<feature type="compositionally biased region" description="Basic residues" evidence="5">
    <location>
        <begin position="30"/>
        <end position="41"/>
    </location>
</feature>
<dbReference type="eggNOG" id="ENOG502SSCK">
    <property type="taxonomic scope" value="Eukaryota"/>
</dbReference>
<accession>E3RLH1</accession>
<evidence type="ECO:0000313" key="6">
    <source>
        <dbReference type="EMBL" id="EFQ93430.1"/>
    </source>
</evidence>
<protein>
    <recommendedName>
        <fullName evidence="3">Ribosome biogenesis protein SLX9</fullName>
    </recommendedName>
</protein>
<organism evidence="7">
    <name type="scientific">Pyrenophora teres f. teres (strain 0-1)</name>
    <name type="common">Barley net blotch fungus</name>
    <name type="synonym">Drechslera teres f. teres</name>
    <dbReference type="NCBI Taxonomy" id="861557"/>
    <lineage>
        <taxon>Eukaryota</taxon>
        <taxon>Fungi</taxon>
        <taxon>Dikarya</taxon>
        <taxon>Ascomycota</taxon>
        <taxon>Pezizomycotina</taxon>
        <taxon>Dothideomycetes</taxon>
        <taxon>Pleosporomycetidae</taxon>
        <taxon>Pleosporales</taxon>
        <taxon>Pleosporineae</taxon>
        <taxon>Pleosporaceae</taxon>
        <taxon>Pyrenophora</taxon>
    </lineage>
</organism>
<evidence type="ECO:0000256" key="1">
    <source>
        <dbReference type="ARBA" id="ARBA00004604"/>
    </source>
</evidence>
<dbReference type="GO" id="GO:0030686">
    <property type="term" value="C:90S preribosome"/>
    <property type="evidence" value="ECO:0007669"/>
    <property type="project" value="InterPro"/>
</dbReference>
<keyword evidence="4" id="KW-0539">Nucleus</keyword>
<dbReference type="Proteomes" id="UP000001067">
    <property type="component" value="Unassembled WGS sequence"/>
</dbReference>
<dbReference type="AlphaFoldDB" id="E3RLH1"/>
<dbReference type="InterPro" id="IPR028160">
    <property type="entry name" value="Slx9-like"/>
</dbReference>
<comment type="subcellular location">
    <subcellularLocation>
        <location evidence="1">Nucleus</location>
        <location evidence="1">Nucleolus</location>
    </subcellularLocation>
</comment>
<dbReference type="HOGENOM" id="CLU_090035_1_0_1"/>
<dbReference type="GO" id="GO:0030688">
    <property type="term" value="C:preribosome, small subunit precursor"/>
    <property type="evidence" value="ECO:0007669"/>
    <property type="project" value="InterPro"/>
</dbReference>
<reference evidence="6 7" key="1">
    <citation type="journal article" date="2010" name="Genome Biol.">
        <title>A first genome assembly of the barley fungal pathogen Pyrenophora teres f. teres.</title>
        <authorList>
            <person name="Ellwood S.R."/>
            <person name="Liu Z."/>
            <person name="Syme R.A."/>
            <person name="Lai Z."/>
            <person name="Hane J.K."/>
            <person name="Keiper F."/>
            <person name="Moffat C.S."/>
            <person name="Oliver R.P."/>
            <person name="Friesen T.L."/>
        </authorList>
    </citation>
    <scope>NUCLEOTIDE SEQUENCE [LARGE SCALE GENOMIC DNA]</scope>
    <source>
        <strain evidence="6 7">0-1</strain>
    </source>
</reference>
<evidence type="ECO:0000256" key="4">
    <source>
        <dbReference type="ARBA" id="ARBA00023242"/>
    </source>
</evidence>
<dbReference type="EMBL" id="GL533857">
    <property type="protein sequence ID" value="EFQ93430.1"/>
    <property type="molecule type" value="Genomic_DNA"/>
</dbReference>
<dbReference type="GO" id="GO:0005730">
    <property type="term" value="C:nucleolus"/>
    <property type="evidence" value="ECO:0007669"/>
    <property type="project" value="UniProtKB-SubCell"/>
</dbReference>
<evidence type="ECO:0000256" key="2">
    <source>
        <dbReference type="ARBA" id="ARBA00011022"/>
    </source>
</evidence>
<dbReference type="OrthoDB" id="5429132at2759"/>
<gene>
    <name evidence="6" type="ORF">PTT_09214</name>
</gene>
<evidence type="ECO:0000256" key="5">
    <source>
        <dbReference type="SAM" id="MobiDB-lite"/>
    </source>
</evidence>